<dbReference type="GO" id="GO:0005886">
    <property type="term" value="C:plasma membrane"/>
    <property type="evidence" value="ECO:0007669"/>
    <property type="project" value="UniProtKB-SubCell"/>
</dbReference>
<dbReference type="SUPFAM" id="SSF54534">
    <property type="entry name" value="FKBP-like"/>
    <property type="match status" value="1"/>
</dbReference>
<evidence type="ECO:0000256" key="2">
    <source>
        <dbReference type="ARBA" id="ARBA00004193"/>
    </source>
</evidence>
<sequence length="296" mass="32762">MQKKWLVACATILASVSLAACSKTVATTSGGKITESEYYSSLKKTSSGKQVLQQMILNKVLEKEYGKKVTDKDVDKEYANYKDQYGSSFNSVLQQNNLTKSAFKKQLRSNLLLQEAVKDNVKITPSMLKSQWKSYEPKITVAHILVSKKSTAEDIIKELQKDGSYKNFSKLAKEKSTDSSSKKNGGKLDSFDNTDTNLDDDFKKAAFALKQGTFTTTPVKTSYGYHIIYSIKNPGKGKMSDHTAELKKQIIASEMNDTTTLQSVISKVLKKGNVSIKDNDLKNVLSDYTSSSSSSN</sequence>
<dbReference type="InterPro" id="IPR000297">
    <property type="entry name" value="PPIase_PpiC"/>
</dbReference>
<keyword evidence="4 11" id="KW-1003">Cell membrane</keyword>
<dbReference type="EC" id="5.2.1.8" evidence="11"/>
<dbReference type="GO" id="GO:0006457">
    <property type="term" value="P:protein folding"/>
    <property type="evidence" value="ECO:0007669"/>
    <property type="project" value="UniProtKB-UniRule"/>
</dbReference>
<dbReference type="AlphaFoldDB" id="A0A7H9EJ10"/>
<protein>
    <recommendedName>
        <fullName evidence="11">Foldase protein PrsA</fullName>
        <ecNumber evidence="11">5.2.1.8</ecNumber>
    </recommendedName>
</protein>
<proteinExistence type="inferred from homology"/>
<feature type="signal peptide" evidence="12">
    <location>
        <begin position="1"/>
        <end position="19"/>
    </location>
</feature>
<feature type="chain" id="PRO_5039261550" description="Foldase protein PrsA" evidence="12">
    <location>
        <begin position="20"/>
        <end position="296"/>
    </location>
</feature>
<dbReference type="Pfam" id="PF00639">
    <property type="entry name" value="Rotamase"/>
    <property type="match status" value="1"/>
</dbReference>
<name>A0A7H9EJ10_9LACO</name>
<evidence type="ECO:0000256" key="3">
    <source>
        <dbReference type="ARBA" id="ARBA00006071"/>
    </source>
</evidence>
<evidence type="ECO:0000256" key="8">
    <source>
        <dbReference type="ARBA" id="ARBA00023139"/>
    </source>
</evidence>
<dbReference type="PANTHER" id="PTHR47245:SF1">
    <property type="entry name" value="FOLDASE PROTEIN PRSA"/>
    <property type="match status" value="1"/>
</dbReference>
<evidence type="ECO:0000256" key="7">
    <source>
        <dbReference type="ARBA" id="ARBA00023136"/>
    </source>
</evidence>
<evidence type="ECO:0000256" key="1">
    <source>
        <dbReference type="ARBA" id="ARBA00000971"/>
    </source>
</evidence>
<keyword evidence="8 11" id="KW-0564">Palmitate</keyword>
<keyword evidence="10 11" id="KW-0449">Lipoprotein</keyword>
<evidence type="ECO:0000259" key="13">
    <source>
        <dbReference type="PROSITE" id="PS50198"/>
    </source>
</evidence>
<evidence type="ECO:0000256" key="6">
    <source>
        <dbReference type="ARBA" id="ARBA00023110"/>
    </source>
</evidence>
<comment type="catalytic activity">
    <reaction evidence="1 11">
        <text>[protein]-peptidylproline (omega=180) = [protein]-peptidylproline (omega=0)</text>
        <dbReference type="Rhea" id="RHEA:16237"/>
        <dbReference type="Rhea" id="RHEA-COMP:10747"/>
        <dbReference type="Rhea" id="RHEA-COMP:10748"/>
        <dbReference type="ChEBI" id="CHEBI:83833"/>
        <dbReference type="ChEBI" id="CHEBI:83834"/>
        <dbReference type="EC" id="5.2.1.8"/>
    </reaction>
</comment>
<dbReference type="InterPro" id="IPR046357">
    <property type="entry name" value="PPIase_dom_sf"/>
</dbReference>
<dbReference type="InterPro" id="IPR050245">
    <property type="entry name" value="PrsA_foldase"/>
</dbReference>
<dbReference type="Proteomes" id="UP000510886">
    <property type="component" value="Chromosome"/>
</dbReference>
<evidence type="ECO:0000256" key="11">
    <source>
        <dbReference type="HAMAP-Rule" id="MF_01145"/>
    </source>
</evidence>
<keyword evidence="9 11" id="KW-0413">Isomerase</keyword>
<dbReference type="HAMAP" id="MF_01145">
    <property type="entry name" value="Foldase_PrsA"/>
    <property type="match status" value="1"/>
</dbReference>
<gene>
    <name evidence="11" type="primary">prsA</name>
    <name evidence="14" type="ORF">GTO87_03215</name>
</gene>
<dbReference type="KEGG" id="lsw:GTO87_03215"/>
<dbReference type="GO" id="GO:0003755">
    <property type="term" value="F:peptidyl-prolyl cis-trans isomerase activity"/>
    <property type="evidence" value="ECO:0007669"/>
    <property type="project" value="UniProtKB-UniRule"/>
</dbReference>
<dbReference type="NCBIfam" id="NF003356">
    <property type="entry name" value="PRK04405.1"/>
    <property type="match status" value="1"/>
</dbReference>
<dbReference type="EMBL" id="CP047418">
    <property type="protein sequence ID" value="QLL77690.1"/>
    <property type="molecule type" value="Genomic_DNA"/>
</dbReference>
<evidence type="ECO:0000313" key="15">
    <source>
        <dbReference type="Proteomes" id="UP000510886"/>
    </source>
</evidence>
<dbReference type="PROSITE" id="PS51257">
    <property type="entry name" value="PROKAR_LIPOPROTEIN"/>
    <property type="match status" value="1"/>
</dbReference>
<reference evidence="14 15" key="1">
    <citation type="submission" date="2020-01" db="EMBL/GenBank/DDBJ databases">
        <title>Complete and circular genome sequences of six lactobacillus isolates from horses.</title>
        <authorList>
            <person name="Hassan H.M."/>
        </authorList>
    </citation>
    <scope>NUCLEOTIDE SEQUENCE [LARGE SCALE GENOMIC DNA]</scope>
    <source>
        <strain evidence="14 15">1A</strain>
    </source>
</reference>
<organism evidence="14 15">
    <name type="scientific">Ligilactobacillus saerimneri</name>
    <dbReference type="NCBI Taxonomy" id="228229"/>
    <lineage>
        <taxon>Bacteria</taxon>
        <taxon>Bacillati</taxon>
        <taxon>Bacillota</taxon>
        <taxon>Bacilli</taxon>
        <taxon>Lactobacillales</taxon>
        <taxon>Lactobacillaceae</taxon>
        <taxon>Ligilactobacillus</taxon>
    </lineage>
</organism>
<dbReference type="InterPro" id="IPR027304">
    <property type="entry name" value="Trigger_fact/SurA_dom_sf"/>
</dbReference>
<keyword evidence="7 11" id="KW-0472">Membrane</keyword>
<evidence type="ECO:0000256" key="10">
    <source>
        <dbReference type="ARBA" id="ARBA00023288"/>
    </source>
</evidence>
<evidence type="ECO:0000256" key="5">
    <source>
        <dbReference type="ARBA" id="ARBA00022729"/>
    </source>
</evidence>
<comment type="function">
    <text evidence="11">Plays a major role in protein secretion by helping the post-translocational extracellular folding of several secreted proteins.</text>
</comment>
<comment type="similarity">
    <text evidence="3 11">Belongs to the PrsA family.</text>
</comment>
<dbReference type="PROSITE" id="PS50198">
    <property type="entry name" value="PPIC_PPIASE_2"/>
    <property type="match status" value="1"/>
</dbReference>
<keyword evidence="5 11" id="KW-0732">Signal</keyword>
<dbReference type="SUPFAM" id="SSF109998">
    <property type="entry name" value="Triger factor/SurA peptide-binding domain-like"/>
    <property type="match status" value="1"/>
</dbReference>
<dbReference type="Gene3D" id="3.10.50.40">
    <property type="match status" value="1"/>
</dbReference>
<dbReference type="Gene3D" id="1.10.4030.10">
    <property type="entry name" value="Porin chaperone SurA, peptide-binding domain"/>
    <property type="match status" value="1"/>
</dbReference>
<feature type="domain" description="PpiC" evidence="13">
    <location>
        <begin position="136"/>
        <end position="232"/>
    </location>
</feature>
<evidence type="ECO:0000256" key="4">
    <source>
        <dbReference type="ARBA" id="ARBA00022475"/>
    </source>
</evidence>
<keyword evidence="6 11" id="KW-0697">Rotamase</keyword>
<accession>A0A7H9EJ10</accession>
<evidence type="ECO:0000313" key="14">
    <source>
        <dbReference type="EMBL" id="QLL77690.1"/>
    </source>
</evidence>
<dbReference type="RefSeq" id="WP_180849492.1">
    <property type="nucleotide sequence ID" value="NZ_CP047418.1"/>
</dbReference>
<dbReference type="PANTHER" id="PTHR47245">
    <property type="entry name" value="PEPTIDYLPROLYL ISOMERASE"/>
    <property type="match status" value="1"/>
</dbReference>
<evidence type="ECO:0000256" key="12">
    <source>
        <dbReference type="SAM" id="SignalP"/>
    </source>
</evidence>
<comment type="subcellular location">
    <subcellularLocation>
        <location evidence="2 11">Cell membrane</location>
        <topology evidence="2 11">Lipid-anchor</topology>
    </subcellularLocation>
</comment>
<dbReference type="InterPro" id="IPR023059">
    <property type="entry name" value="Foldase_PrsA"/>
</dbReference>
<evidence type="ECO:0000256" key="9">
    <source>
        <dbReference type="ARBA" id="ARBA00023235"/>
    </source>
</evidence>